<evidence type="ECO:0000256" key="2">
    <source>
        <dbReference type="ARBA" id="ARBA00022723"/>
    </source>
</evidence>
<name>R8B8K5_PHAM7</name>
<gene>
    <name evidence="5" type="ORF">UCRPA7_8838</name>
</gene>
<dbReference type="GO" id="GO:0016832">
    <property type="term" value="F:aldehyde-lyase activity"/>
    <property type="evidence" value="ECO:0007669"/>
    <property type="project" value="TreeGrafter"/>
</dbReference>
<evidence type="ECO:0000313" key="6">
    <source>
        <dbReference type="Proteomes" id="UP000014074"/>
    </source>
</evidence>
<dbReference type="InterPro" id="IPR040442">
    <property type="entry name" value="Pyrv_kinase-like_dom_sf"/>
</dbReference>
<dbReference type="EMBL" id="KB933378">
    <property type="protein sequence ID" value="EON95640.1"/>
    <property type="molecule type" value="Genomic_DNA"/>
</dbReference>
<keyword evidence="3" id="KW-0456">Lyase</keyword>
<evidence type="ECO:0000256" key="1">
    <source>
        <dbReference type="ARBA" id="ARBA00005568"/>
    </source>
</evidence>
<protein>
    <submittedName>
        <fullName evidence="5">Putative-dihydroxyhept-2-ene--dioic acid aldolase protein</fullName>
    </submittedName>
</protein>
<dbReference type="eggNOG" id="ENOG502RMPQ">
    <property type="taxonomic scope" value="Eukaryota"/>
</dbReference>
<dbReference type="InterPro" id="IPR015813">
    <property type="entry name" value="Pyrv/PenolPyrv_kinase-like_dom"/>
</dbReference>
<keyword evidence="2" id="KW-0479">Metal-binding</keyword>
<dbReference type="RefSeq" id="XP_007919538.1">
    <property type="nucleotide sequence ID" value="XM_007921347.1"/>
</dbReference>
<organism evidence="5 6">
    <name type="scientific">Phaeoacremonium minimum (strain UCR-PA7)</name>
    <name type="common">Esca disease fungus</name>
    <name type="synonym">Togninia minima</name>
    <dbReference type="NCBI Taxonomy" id="1286976"/>
    <lineage>
        <taxon>Eukaryota</taxon>
        <taxon>Fungi</taxon>
        <taxon>Dikarya</taxon>
        <taxon>Ascomycota</taxon>
        <taxon>Pezizomycotina</taxon>
        <taxon>Sordariomycetes</taxon>
        <taxon>Sordariomycetidae</taxon>
        <taxon>Togniniales</taxon>
        <taxon>Togniniaceae</taxon>
        <taxon>Phaeoacremonium</taxon>
    </lineage>
</organism>
<dbReference type="GO" id="GO:0046872">
    <property type="term" value="F:metal ion binding"/>
    <property type="evidence" value="ECO:0007669"/>
    <property type="project" value="UniProtKB-KW"/>
</dbReference>
<dbReference type="Gene3D" id="3.20.20.60">
    <property type="entry name" value="Phosphoenolpyruvate-binding domains"/>
    <property type="match status" value="1"/>
</dbReference>
<feature type="domain" description="HpcH/HpaI aldolase/citrate lyase" evidence="4">
    <location>
        <begin position="39"/>
        <end position="246"/>
    </location>
</feature>
<dbReference type="Pfam" id="PF03328">
    <property type="entry name" value="HpcH_HpaI"/>
    <property type="match status" value="1"/>
</dbReference>
<dbReference type="AlphaFoldDB" id="R8B8K5"/>
<dbReference type="Proteomes" id="UP000014074">
    <property type="component" value="Unassembled WGS sequence"/>
</dbReference>
<dbReference type="GO" id="GO:0005737">
    <property type="term" value="C:cytoplasm"/>
    <property type="evidence" value="ECO:0007669"/>
    <property type="project" value="TreeGrafter"/>
</dbReference>
<dbReference type="HOGENOM" id="CLU_059964_3_0_1"/>
<accession>R8B8K5</accession>
<sequence>MSFTTAVRTSFEKKETAWGFWLTFPSAGVAKVILRSAATSPTGPFSWVLIDAEHGLISDKDYYELCNAVASEGATPIIRVPWSEEWLIKRALDSGAQGVLTPMCHTPEDAARIVKYSKYPPVGSRGYGPMYALHSFAGLPADKYDEEADKGLFVAVQIESRLGVENVEEIAKVEGLDILLIGPFDLAKQMNVVRGGEEHEAAIQRILKAAKAAGKIAAIFCSNGAQAKERAAQGFDMISVTTDTGVIGEGMVREFSAARGLGGEAKERSGY</sequence>
<reference evidence="6" key="1">
    <citation type="journal article" date="2013" name="Genome Announc.">
        <title>Draft genome sequence of the ascomycete Phaeoacremonium aleophilum strain UCR-PA7, a causal agent of the esca disease complex in grapevines.</title>
        <authorList>
            <person name="Blanco-Ulate B."/>
            <person name="Rolshausen P."/>
            <person name="Cantu D."/>
        </authorList>
    </citation>
    <scope>NUCLEOTIDE SEQUENCE [LARGE SCALE GENOMIC DNA]</scope>
    <source>
        <strain evidence="6">UCR-PA7</strain>
    </source>
</reference>
<dbReference type="PANTHER" id="PTHR30502">
    <property type="entry name" value="2-KETO-3-DEOXY-L-RHAMNONATE ALDOLASE"/>
    <property type="match status" value="1"/>
</dbReference>
<dbReference type="OrthoDB" id="1621678at2759"/>
<keyword evidence="6" id="KW-1185">Reference proteome</keyword>
<dbReference type="InterPro" id="IPR005000">
    <property type="entry name" value="Aldolase/citrate-lyase_domain"/>
</dbReference>
<dbReference type="GeneID" id="19329728"/>
<evidence type="ECO:0000259" key="4">
    <source>
        <dbReference type="Pfam" id="PF03328"/>
    </source>
</evidence>
<evidence type="ECO:0000313" key="5">
    <source>
        <dbReference type="EMBL" id="EON95640.1"/>
    </source>
</evidence>
<dbReference type="PANTHER" id="PTHR30502:SF0">
    <property type="entry name" value="PHOSPHOENOLPYRUVATE CARBOXYLASE FAMILY PROTEIN"/>
    <property type="match status" value="1"/>
</dbReference>
<comment type="similarity">
    <text evidence="1">Belongs to the HpcH/HpaI aldolase family.</text>
</comment>
<dbReference type="SUPFAM" id="SSF51621">
    <property type="entry name" value="Phosphoenolpyruvate/pyruvate domain"/>
    <property type="match status" value="1"/>
</dbReference>
<dbReference type="KEGG" id="tmn:UCRPA7_8838"/>
<proteinExistence type="inferred from homology"/>
<dbReference type="InterPro" id="IPR050251">
    <property type="entry name" value="HpcH-HpaI_aldolase"/>
</dbReference>
<evidence type="ECO:0000256" key="3">
    <source>
        <dbReference type="ARBA" id="ARBA00023239"/>
    </source>
</evidence>